<dbReference type="InterPro" id="IPR035965">
    <property type="entry name" value="PAS-like_dom_sf"/>
</dbReference>
<dbReference type="NCBIfam" id="TIGR00229">
    <property type="entry name" value="sensory_box"/>
    <property type="match status" value="1"/>
</dbReference>
<evidence type="ECO:0000313" key="7">
    <source>
        <dbReference type="Proteomes" id="UP001212803"/>
    </source>
</evidence>
<dbReference type="SUPFAM" id="SSF51735">
    <property type="entry name" value="NAD(P)-binding Rossmann-fold domains"/>
    <property type="match status" value="1"/>
</dbReference>
<dbReference type="PRINTS" id="PR00081">
    <property type="entry name" value="GDHRDH"/>
</dbReference>
<dbReference type="PROSITE" id="PS50112">
    <property type="entry name" value="PAS"/>
    <property type="match status" value="1"/>
</dbReference>
<dbReference type="InterPro" id="IPR000014">
    <property type="entry name" value="PAS"/>
</dbReference>
<dbReference type="Gene3D" id="3.40.50.720">
    <property type="entry name" value="NAD(P)-binding Rossmann-like Domain"/>
    <property type="match status" value="1"/>
</dbReference>
<evidence type="ECO:0000259" key="4">
    <source>
        <dbReference type="PROSITE" id="PS50112"/>
    </source>
</evidence>
<evidence type="ECO:0000256" key="1">
    <source>
        <dbReference type="ARBA" id="ARBA00006484"/>
    </source>
</evidence>
<dbReference type="Pfam" id="PF00106">
    <property type="entry name" value="adh_short"/>
    <property type="match status" value="1"/>
</dbReference>
<evidence type="ECO:0000256" key="3">
    <source>
        <dbReference type="SAM" id="MobiDB-lite"/>
    </source>
</evidence>
<evidence type="ECO:0000259" key="5">
    <source>
        <dbReference type="PROSITE" id="PS50113"/>
    </source>
</evidence>
<dbReference type="InterPro" id="IPR036291">
    <property type="entry name" value="NAD(P)-bd_dom_sf"/>
</dbReference>
<feature type="domain" description="PAC" evidence="5">
    <location>
        <begin position="353"/>
        <end position="405"/>
    </location>
</feature>
<reference evidence="6 7" key="1">
    <citation type="journal article" date="2023" name="ISME J.">
        <title>Thermophilic Dehalococcoidia with unusual traits shed light on an unexpected past.</title>
        <authorList>
            <person name="Palmer M."/>
            <person name="Covington J.K."/>
            <person name="Zhou E.M."/>
            <person name="Thomas S.C."/>
            <person name="Habib N."/>
            <person name="Seymour C.O."/>
            <person name="Lai D."/>
            <person name="Johnston J."/>
            <person name="Hashimi A."/>
            <person name="Jiao J.Y."/>
            <person name="Muok A.R."/>
            <person name="Liu L."/>
            <person name="Xian W.D."/>
            <person name="Zhi X.Y."/>
            <person name="Li M.M."/>
            <person name="Silva L.P."/>
            <person name="Bowen B.P."/>
            <person name="Louie K."/>
            <person name="Briegel A."/>
            <person name="Pett-Ridge J."/>
            <person name="Weber P.K."/>
            <person name="Tocheva E.I."/>
            <person name="Woyke T."/>
            <person name="Northen T.R."/>
            <person name="Mayali X."/>
            <person name="Li W.J."/>
            <person name="Hedlund B.P."/>
        </authorList>
    </citation>
    <scope>NUCLEOTIDE SEQUENCE [LARGE SCALE GENOMIC DNA]</scope>
    <source>
        <strain evidence="6 7">YIM 72310</strain>
    </source>
</reference>
<sequence length="425" mass="45462">MLQNGEARHRHRGRLDAVVANAGILRDVTIHNMSEQDWDSVIRVHLKQCYNLAHHAWPVFRQQAYGRFVMATSTSGLIGNFGQANYGAAKAGMYGLMNVLKLEGEKYNINVNLIAPAAQTRMTANLMGRDPNDPERAVVMAPEHVAPAVTYLCSPSAKRAASASQPPAAATPASPSSPTAASATTPTSSRTPTGSPSTGARSPTSLTPTCRGPSARPAKSTTPRRKPPAGLIPRPGTAAGRPGRSPAGPFSRRTALETGIRTAYRPGHHSPEAAMDAALAALLLQQSPDAVIFAGADGVIQVWNPAAEALFGYAAAEAVGSDLNIIIPGQFQDAHWKGYDRALAAGETKYGGRALATRARRRDGREFYIEMTFAIVKDQAGAVLGALAHCRDITERFELDRQQRRRLRDLEAELEQLRRGSAPTP</sequence>
<dbReference type="SMART" id="SM00091">
    <property type="entry name" value="PAS"/>
    <property type="match status" value="1"/>
</dbReference>
<dbReference type="PANTHER" id="PTHR45024:SF2">
    <property type="entry name" value="SCP2 DOMAIN-CONTAINING PROTEIN"/>
    <property type="match status" value="1"/>
</dbReference>
<organism evidence="6 7">
    <name type="scientific">Tepidiforma flava</name>
    <dbReference type="NCBI Taxonomy" id="3004094"/>
    <lineage>
        <taxon>Bacteria</taxon>
        <taxon>Bacillati</taxon>
        <taxon>Chloroflexota</taxon>
        <taxon>Tepidiformia</taxon>
        <taxon>Tepidiformales</taxon>
        <taxon>Tepidiformaceae</taxon>
        <taxon>Tepidiforma</taxon>
    </lineage>
</organism>
<proteinExistence type="inferred from homology"/>
<evidence type="ECO:0000313" key="6">
    <source>
        <dbReference type="EMBL" id="WBL37490.1"/>
    </source>
</evidence>
<dbReference type="InterPro" id="IPR001610">
    <property type="entry name" value="PAC"/>
</dbReference>
<keyword evidence="7" id="KW-1185">Reference proteome</keyword>
<protein>
    <submittedName>
        <fullName evidence="6">SDR family NAD(P)-dependent oxidoreductase</fullName>
    </submittedName>
</protein>
<gene>
    <name evidence="6" type="ORF">O0235_01320</name>
</gene>
<evidence type="ECO:0000256" key="2">
    <source>
        <dbReference type="ARBA" id="ARBA00023002"/>
    </source>
</evidence>
<keyword evidence="2" id="KW-0560">Oxidoreductase</keyword>
<dbReference type="SUPFAM" id="SSF55785">
    <property type="entry name" value="PYP-like sensor domain (PAS domain)"/>
    <property type="match status" value="1"/>
</dbReference>
<feature type="compositionally biased region" description="Low complexity" evidence="3">
    <location>
        <begin position="162"/>
        <end position="200"/>
    </location>
</feature>
<dbReference type="PANTHER" id="PTHR45024">
    <property type="entry name" value="DEHYDROGENASES, SHORT CHAIN"/>
    <property type="match status" value="1"/>
</dbReference>
<dbReference type="Proteomes" id="UP001212803">
    <property type="component" value="Chromosome"/>
</dbReference>
<dbReference type="PROSITE" id="PS50113">
    <property type="entry name" value="PAC"/>
    <property type="match status" value="1"/>
</dbReference>
<feature type="region of interest" description="Disordered" evidence="3">
    <location>
        <begin position="162"/>
        <end position="252"/>
    </location>
</feature>
<dbReference type="SMART" id="SM00086">
    <property type="entry name" value="PAC"/>
    <property type="match status" value="1"/>
</dbReference>
<dbReference type="Gene3D" id="3.30.450.20">
    <property type="entry name" value="PAS domain"/>
    <property type="match status" value="1"/>
</dbReference>
<feature type="domain" description="PAS" evidence="4">
    <location>
        <begin position="276"/>
        <end position="328"/>
    </location>
</feature>
<dbReference type="Pfam" id="PF08448">
    <property type="entry name" value="PAS_4"/>
    <property type="match status" value="1"/>
</dbReference>
<comment type="similarity">
    <text evidence="1">Belongs to the short-chain dehydrogenases/reductases (SDR) family.</text>
</comment>
<dbReference type="InterPro" id="IPR051687">
    <property type="entry name" value="Peroxisomal_Beta-Oxidation"/>
</dbReference>
<name>A0ABY7MAF6_9CHLR</name>
<dbReference type="EMBL" id="CP115149">
    <property type="protein sequence ID" value="WBL37490.1"/>
    <property type="molecule type" value="Genomic_DNA"/>
</dbReference>
<dbReference type="CDD" id="cd00130">
    <property type="entry name" value="PAS"/>
    <property type="match status" value="1"/>
</dbReference>
<accession>A0ABY7MAF6</accession>
<dbReference type="InterPro" id="IPR002347">
    <property type="entry name" value="SDR_fam"/>
</dbReference>
<dbReference type="InterPro" id="IPR013656">
    <property type="entry name" value="PAS_4"/>
</dbReference>
<dbReference type="InterPro" id="IPR000700">
    <property type="entry name" value="PAS-assoc_C"/>
</dbReference>